<evidence type="ECO:0000256" key="11">
    <source>
        <dbReference type="ARBA" id="ARBA00038367"/>
    </source>
</evidence>
<dbReference type="PANTHER" id="PTHR43783">
    <property type="entry name" value="UDP-N-ACETYLGLUCOSAMINE 1-CARBOXYVINYLTRANSFERASE"/>
    <property type="match status" value="1"/>
</dbReference>
<dbReference type="InterPro" id="IPR013792">
    <property type="entry name" value="RNA3'P_cycl/enolpyr_Trfase_a/b"/>
</dbReference>
<dbReference type="UniPathway" id="UPA00219"/>
<keyword evidence="7 13" id="KW-0573">Peptidoglycan synthesis</keyword>
<keyword evidence="5 13" id="KW-0808">Transferase</keyword>
<evidence type="ECO:0000256" key="1">
    <source>
        <dbReference type="ARBA" id="ARBA00004496"/>
    </source>
</evidence>
<keyword evidence="10 13" id="KW-0670">Pyruvate</keyword>
<evidence type="ECO:0000313" key="15">
    <source>
        <dbReference type="EMBL" id="VVE72629.1"/>
    </source>
</evidence>
<dbReference type="Gene3D" id="3.65.10.10">
    <property type="entry name" value="Enolpyruvate transferase domain"/>
    <property type="match status" value="2"/>
</dbReference>
<evidence type="ECO:0000256" key="13">
    <source>
        <dbReference type="HAMAP-Rule" id="MF_00111"/>
    </source>
</evidence>
<evidence type="ECO:0000256" key="12">
    <source>
        <dbReference type="ARBA" id="ARBA00047527"/>
    </source>
</evidence>
<keyword evidence="8 13" id="KW-0131">Cell cycle</keyword>
<accession>A0A5E5AG94</accession>
<comment type="pathway">
    <text evidence="2 13">Cell wall biogenesis; peptidoglycan biosynthesis.</text>
</comment>
<dbReference type="EMBL" id="CABPSQ010000010">
    <property type="protein sequence ID" value="VVE72629.1"/>
    <property type="molecule type" value="Genomic_DNA"/>
</dbReference>
<dbReference type="GO" id="GO:0019277">
    <property type="term" value="P:UDP-N-acetylgalactosamine biosynthetic process"/>
    <property type="evidence" value="ECO:0007669"/>
    <property type="project" value="InterPro"/>
</dbReference>
<feature type="active site" description="Proton donor" evidence="13">
    <location>
        <position position="140"/>
    </location>
</feature>
<dbReference type="GO" id="GO:0071555">
    <property type="term" value="P:cell wall organization"/>
    <property type="evidence" value="ECO:0007669"/>
    <property type="project" value="UniProtKB-KW"/>
</dbReference>
<dbReference type="RefSeq" id="WP_150626987.1">
    <property type="nucleotide sequence ID" value="NZ_CABPSQ010000010.1"/>
</dbReference>
<dbReference type="OrthoDB" id="9803760at2"/>
<dbReference type="Pfam" id="PF00275">
    <property type="entry name" value="EPSP_synthase"/>
    <property type="match status" value="1"/>
</dbReference>
<dbReference type="InterPro" id="IPR005750">
    <property type="entry name" value="UDP_GlcNAc_COvinyl_MurA"/>
</dbReference>
<keyword evidence="9 13" id="KW-0961">Cell wall biogenesis/degradation</keyword>
<dbReference type="CDD" id="cd01555">
    <property type="entry name" value="UdpNAET"/>
    <property type="match status" value="1"/>
</dbReference>
<dbReference type="InterPro" id="IPR050068">
    <property type="entry name" value="MurA_subfamily"/>
</dbReference>
<protein>
    <recommendedName>
        <fullName evidence="13">UDP-N-acetylglucosamine 1-carboxyvinyltransferase</fullName>
        <ecNumber evidence="13">2.5.1.7</ecNumber>
    </recommendedName>
    <alternativeName>
        <fullName evidence="13">Enoylpyruvate transferase</fullName>
    </alternativeName>
    <alternativeName>
        <fullName evidence="13">UDP-N-acetylglucosamine enolpyruvyl transferase</fullName>
        <shortName evidence="13">EPT</shortName>
    </alternativeName>
</protein>
<comment type="subcellular location">
    <subcellularLocation>
        <location evidence="1 13">Cytoplasm</location>
    </subcellularLocation>
</comment>
<dbReference type="GO" id="GO:0008360">
    <property type="term" value="P:regulation of cell shape"/>
    <property type="evidence" value="ECO:0007669"/>
    <property type="project" value="UniProtKB-KW"/>
</dbReference>
<dbReference type="Proteomes" id="UP000414136">
    <property type="component" value="Unassembled WGS sequence"/>
</dbReference>
<dbReference type="HAMAP" id="MF_00111">
    <property type="entry name" value="MurA"/>
    <property type="match status" value="1"/>
</dbReference>
<evidence type="ECO:0000259" key="14">
    <source>
        <dbReference type="Pfam" id="PF00275"/>
    </source>
</evidence>
<dbReference type="GO" id="GO:0005737">
    <property type="term" value="C:cytoplasm"/>
    <property type="evidence" value="ECO:0007669"/>
    <property type="project" value="UniProtKB-SubCell"/>
</dbReference>
<reference evidence="15 16" key="1">
    <citation type="submission" date="2019-08" db="EMBL/GenBank/DDBJ databases">
        <authorList>
            <person name="Peeters C."/>
        </authorList>
    </citation>
    <scope>NUCLEOTIDE SEQUENCE [LARGE SCALE GENOMIC DNA]</scope>
    <source>
        <strain evidence="15 16">LMG 31118</strain>
    </source>
</reference>
<feature type="binding site" evidence="13">
    <location>
        <position position="328"/>
    </location>
    <ligand>
        <name>UDP-N-acetyl-alpha-D-glucosamine</name>
        <dbReference type="ChEBI" id="CHEBI:57705"/>
    </ligand>
</feature>
<evidence type="ECO:0000256" key="10">
    <source>
        <dbReference type="ARBA" id="ARBA00023317"/>
    </source>
</evidence>
<keyword evidence="16" id="KW-1185">Reference proteome</keyword>
<dbReference type="GO" id="GO:0051301">
    <property type="term" value="P:cell division"/>
    <property type="evidence" value="ECO:0007669"/>
    <property type="project" value="UniProtKB-KW"/>
</dbReference>
<evidence type="ECO:0000256" key="9">
    <source>
        <dbReference type="ARBA" id="ARBA00023316"/>
    </source>
</evidence>
<dbReference type="NCBIfam" id="NF006873">
    <property type="entry name" value="PRK09369.1"/>
    <property type="match status" value="1"/>
</dbReference>
<feature type="binding site" evidence="13">
    <location>
        <position position="116"/>
    </location>
    <ligand>
        <name>UDP-N-acetyl-alpha-D-glucosamine</name>
        <dbReference type="ChEBI" id="CHEBI:57705"/>
    </ligand>
</feature>
<dbReference type="InterPro" id="IPR001986">
    <property type="entry name" value="Enolpyruvate_Tfrase_dom"/>
</dbReference>
<dbReference type="GO" id="GO:0008760">
    <property type="term" value="F:UDP-N-acetylglucosamine 1-carboxyvinyltransferase activity"/>
    <property type="evidence" value="ECO:0007669"/>
    <property type="project" value="UniProtKB-UniRule"/>
</dbReference>
<keyword evidence="4 13" id="KW-0132">Cell division</keyword>
<evidence type="ECO:0000256" key="2">
    <source>
        <dbReference type="ARBA" id="ARBA00004752"/>
    </source>
</evidence>
<dbReference type="PANTHER" id="PTHR43783:SF1">
    <property type="entry name" value="UDP-N-ACETYLGLUCOSAMINE 1-CARBOXYVINYLTRANSFERASE"/>
    <property type="match status" value="1"/>
</dbReference>
<feature type="binding site" evidence="13">
    <location>
        <begin position="46"/>
        <end position="47"/>
    </location>
    <ligand>
        <name>phosphoenolpyruvate</name>
        <dbReference type="ChEBI" id="CHEBI:58702"/>
    </ligand>
</feature>
<proteinExistence type="inferred from homology"/>
<comment type="catalytic activity">
    <reaction evidence="12 13">
        <text>phosphoenolpyruvate + UDP-N-acetyl-alpha-D-glucosamine = UDP-N-acetyl-3-O-(1-carboxyvinyl)-alpha-D-glucosamine + phosphate</text>
        <dbReference type="Rhea" id="RHEA:18681"/>
        <dbReference type="ChEBI" id="CHEBI:43474"/>
        <dbReference type="ChEBI" id="CHEBI:57705"/>
        <dbReference type="ChEBI" id="CHEBI:58702"/>
        <dbReference type="ChEBI" id="CHEBI:68483"/>
        <dbReference type="EC" id="2.5.1.7"/>
    </reaction>
</comment>
<sequence>MRITQESAGAAGNGSEVAAGERVAADHLEIEGGERLAGEITVSGAKNAALPILCASLLTAEPLVLGNVPDLHDVRTMLTLLARMGVKVERHGESVTLDASQIAEPAAPYELVKTMRASILVLGPLLARCGEARVSLPGGCAIGARPVDQHIKGLQKMGAEITLTHGDIVARASRLRGETLVTDMITVTGTENLLMAATLADGVTVLANAAREPEVTDLANLLVKMGAKIDGIGTDRLVVTGVARLHGATHDVVPDRIEAGTFLCAAVATRGDITLRRVVPGTLDAVIEKLRETGATVSGGADWLRVQMDRRAQAVSFRTSEYPAFPTDMQAQFMALNCIAEGASQVVETIFENRFMHVQELVRLGANIGIEGNTARIAGVDRLSGAHVMATDLRASASLIVAGLTAEGRTLVDRIHHLDRGYHRIEAKLCAVGARIRRVQARQGEIA</sequence>
<dbReference type="GO" id="GO:0009252">
    <property type="term" value="P:peptidoglycan biosynthetic process"/>
    <property type="evidence" value="ECO:0007669"/>
    <property type="project" value="UniProtKB-UniRule"/>
</dbReference>
<gene>
    <name evidence="13" type="primary">murA</name>
    <name evidence="15" type="ORF">PCA31118_04258</name>
</gene>
<evidence type="ECO:0000256" key="6">
    <source>
        <dbReference type="ARBA" id="ARBA00022960"/>
    </source>
</evidence>
<dbReference type="FunFam" id="3.65.10.10:FF:000001">
    <property type="entry name" value="UDP-N-acetylglucosamine 1-carboxyvinyltransferase"/>
    <property type="match status" value="1"/>
</dbReference>
<feature type="domain" description="Enolpyruvate transferase" evidence="14">
    <location>
        <begin position="31"/>
        <end position="429"/>
    </location>
</feature>
<comment type="similarity">
    <text evidence="11 13">Belongs to the EPSP synthase family. MurA subfamily.</text>
</comment>
<dbReference type="AlphaFoldDB" id="A0A5E5AG94"/>
<keyword evidence="3 13" id="KW-0963">Cytoplasm</keyword>
<evidence type="ECO:0000256" key="4">
    <source>
        <dbReference type="ARBA" id="ARBA00022618"/>
    </source>
</evidence>
<dbReference type="SUPFAM" id="SSF55205">
    <property type="entry name" value="EPT/RTPC-like"/>
    <property type="match status" value="1"/>
</dbReference>
<keyword evidence="6 13" id="KW-0133">Cell shape</keyword>
<dbReference type="NCBIfam" id="TIGR01072">
    <property type="entry name" value="murA"/>
    <property type="match status" value="1"/>
</dbReference>
<evidence type="ECO:0000313" key="16">
    <source>
        <dbReference type="Proteomes" id="UP000414136"/>
    </source>
</evidence>
<evidence type="ECO:0000256" key="5">
    <source>
        <dbReference type="ARBA" id="ARBA00022679"/>
    </source>
</evidence>
<feature type="binding site" evidence="13">
    <location>
        <begin position="145"/>
        <end position="149"/>
    </location>
    <ligand>
        <name>UDP-N-acetyl-alpha-D-glucosamine</name>
        <dbReference type="ChEBI" id="CHEBI:57705"/>
    </ligand>
</feature>
<comment type="caution">
    <text evidence="13">Lacks conserved residue(s) required for the propagation of feature annotation.</text>
</comment>
<name>A0A5E5AG94_9BURK</name>
<organism evidence="15 16">
    <name type="scientific">Pandoraea captiosa</name>
    <dbReference type="NCBI Taxonomy" id="2508302"/>
    <lineage>
        <taxon>Bacteria</taxon>
        <taxon>Pseudomonadati</taxon>
        <taxon>Pseudomonadota</taxon>
        <taxon>Betaproteobacteria</taxon>
        <taxon>Burkholderiales</taxon>
        <taxon>Burkholderiaceae</taxon>
        <taxon>Pandoraea</taxon>
    </lineage>
</organism>
<evidence type="ECO:0000256" key="7">
    <source>
        <dbReference type="ARBA" id="ARBA00022984"/>
    </source>
</evidence>
<dbReference type="InterPro" id="IPR036968">
    <property type="entry name" value="Enolpyruvate_Tfrase_sf"/>
</dbReference>
<feature type="binding site" evidence="13">
    <location>
        <position position="350"/>
    </location>
    <ligand>
        <name>UDP-N-acetyl-alpha-D-glucosamine</name>
        <dbReference type="ChEBI" id="CHEBI:57705"/>
    </ligand>
</feature>
<evidence type="ECO:0000256" key="3">
    <source>
        <dbReference type="ARBA" id="ARBA00022490"/>
    </source>
</evidence>
<evidence type="ECO:0000256" key="8">
    <source>
        <dbReference type="ARBA" id="ARBA00023306"/>
    </source>
</evidence>
<feature type="modified residue" description="2-(S-cysteinyl)pyruvic acid O-phosphothioketal" evidence="13">
    <location>
        <position position="140"/>
    </location>
</feature>
<comment type="function">
    <text evidence="13">Cell wall formation. Adds enolpyruvyl to UDP-N-acetylglucosamine.</text>
</comment>
<dbReference type="EC" id="2.5.1.7" evidence="13"/>